<evidence type="ECO:0000256" key="12">
    <source>
        <dbReference type="PIRSR" id="PIRSR000178-1"/>
    </source>
</evidence>
<dbReference type="CDD" id="cd03499">
    <property type="entry name" value="SQR_TypeC_SdhC"/>
    <property type="match status" value="1"/>
</dbReference>
<evidence type="ECO:0000256" key="5">
    <source>
        <dbReference type="ARBA" id="ARBA00022617"/>
    </source>
</evidence>
<evidence type="ECO:0000313" key="14">
    <source>
        <dbReference type="EMBL" id="STR03238.1"/>
    </source>
</evidence>
<proteinExistence type="inferred from homology"/>
<name>A0A377R2S6_9NEIS</name>
<keyword evidence="6 13" id="KW-0812">Transmembrane</keyword>
<keyword evidence="5 12" id="KW-0349">Heme</keyword>
<dbReference type="Proteomes" id="UP000254293">
    <property type="component" value="Unassembled WGS sequence"/>
</dbReference>
<evidence type="ECO:0000256" key="2">
    <source>
        <dbReference type="ARBA" id="ARBA00004370"/>
    </source>
</evidence>
<dbReference type="GO" id="GO:0006099">
    <property type="term" value="P:tricarboxylic acid cycle"/>
    <property type="evidence" value="ECO:0007669"/>
    <property type="project" value="InterPro"/>
</dbReference>
<protein>
    <recommendedName>
        <fullName evidence="4">Succinate dehydrogenase cytochrome b556 subunit</fullName>
    </recommendedName>
</protein>
<evidence type="ECO:0000256" key="1">
    <source>
        <dbReference type="ARBA" id="ARBA00004050"/>
    </source>
</evidence>
<dbReference type="GO" id="GO:0005886">
    <property type="term" value="C:plasma membrane"/>
    <property type="evidence" value="ECO:0007669"/>
    <property type="project" value="TreeGrafter"/>
</dbReference>
<dbReference type="EMBL" id="UGJJ01000003">
    <property type="protein sequence ID" value="STR03238.1"/>
    <property type="molecule type" value="Genomic_DNA"/>
</dbReference>
<dbReference type="PANTHER" id="PTHR10978:SF5">
    <property type="entry name" value="SUCCINATE DEHYDROGENASE CYTOCHROME B560 SUBUNIT, MITOCHONDRIAL"/>
    <property type="match status" value="1"/>
</dbReference>
<gene>
    <name evidence="14" type="primary">sdhC</name>
    <name evidence="14" type="ORF">NCTC13336_02154</name>
</gene>
<feature type="transmembrane region" description="Helical" evidence="13">
    <location>
        <begin position="27"/>
        <end position="47"/>
    </location>
</feature>
<sequence>MQTKKRPVFLEIPVLVRVLPVPGIVSILHRASGVIMFLMIPVLLMLLDGSLGSGESFVSYKAVASHPLVKLILIGVLWAFLHHLCAGVRFLLLDAHKGLELQTCRKTAKLVLAVSLSMTLVLGVALW</sequence>
<dbReference type="GO" id="GO:0009055">
    <property type="term" value="F:electron transfer activity"/>
    <property type="evidence" value="ECO:0007669"/>
    <property type="project" value="InterPro"/>
</dbReference>
<dbReference type="InterPro" id="IPR000701">
    <property type="entry name" value="SuccDH_FuR_B_TM-su"/>
</dbReference>
<comment type="subunit">
    <text evidence="11">Part of an enzyme complex containing four subunits: a flavoprotein, an iron-sulfur protein, plus two membrane-anchoring proteins, SdhC and SdhD. The complex can form homotrimers.</text>
</comment>
<evidence type="ECO:0000256" key="9">
    <source>
        <dbReference type="ARBA" id="ARBA00023004"/>
    </source>
</evidence>
<evidence type="ECO:0000256" key="7">
    <source>
        <dbReference type="ARBA" id="ARBA00022723"/>
    </source>
</evidence>
<evidence type="ECO:0000256" key="13">
    <source>
        <dbReference type="SAM" id="Phobius"/>
    </source>
</evidence>
<reference evidence="14 15" key="1">
    <citation type="submission" date="2018-06" db="EMBL/GenBank/DDBJ databases">
        <authorList>
            <consortium name="Pathogen Informatics"/>
            <person name="Doyle S."/>
        </authorList>
    </citation>
    <scope>NUCLEOTIDE SEQUENCE [LARGE SCALE GENOMIC DNA]</scope>
    <source>
        <strain evidence="14 15">NCTC13336</strain>
    </source>
</reference>
<feature type="transmembrane region" description="Helical" evidence="13">
    <location>
        <begin position="67"/>
        <end position="86"/>
    </location>
</feature>
<dbReference type="NCBIfam" id="TIGR02970">
    <property type="entry name" value="succ_dehyd_cytB"/>
    <property type="match status" value="1"/>
</dbReference>
<accession>A0A377R2S6</accession>
<dbReference type="Pfam" id="PF01127">
    <property type="entry name" value="Sdh_cyt"/>
    <property type="match status" value="1"/>
</dbReference>
<keyword evidence="7 12" id="KW-0479">Metal-binding</keyword>
<evidence type="ECO:0000313" key="15">
    <source>
        <dbReference type="Proteomes" id="UP000254293"/>
    </source>
</evidence>
<dbReference type="PIRSF" id="PIRSF000178">
    <property type="entry name" value="SDH_cyt_b560"/>
    <property type="match status" value="1"/>
</dbReference>
<evidence type="ECO:0000256" key="8">
    <source>
        <dbReference type="ARBA" id="ARBA00022989"/>
    </source>
</evidence>
<dbReference type="SUPFAM" id="SSF81343">
    <property type="entry name" value="Fumarate reductase respiratory complex transmembrane subunits"/>
    <property type="match status" value="1"/>
</dbReference>
<organism evidence="14 15">
    <name type="scientific">Kingella potus</name>
    <dbReference type="NCBI Taxonomy" id="265175"/>
    <lineage>
        <taxon>Bacteria</taxon>
        <taxon>Pseudomonadati</taxon>
        <taxon>Pseudomonadota</taxon>
        <taxon>Betaproteobacteria</taxon>
        <taxon>Neisseriales</taxon>
        <taxon>Neisseriaceae</taxon>
        <taxon>Kingella</taxon>
    </lineage>
</organism>
<keyword evidence="15" id="KW-1185">Reference proteome</keyword>
<dbReference type="OrthoDB" id="9799441at2"/>
<keyword evidence="8 13" id="KW-1133">Transmembrane helix</keyword>
<dbReference type="Gene3D" id="1.20.1300.10">
    <property type="entry name" value="Fumarate reductase/succinate dehydrogenase, transmembrane subunit"/>
    <property type="match status" value="1"/>
</dbReference>
<dbReference type="InterPro" id="IPR034804">
    <property type="entry name" value="SQR/QFR_C/D"/>
</dbReference>
<comment type="similarity">
    <text evidence="3">Belongs to the cytochrome b560 family.</text>
</comment>
<feature type="transmembrane region" description="Helical" evidence="13">
    <location>
        <begin position="107"/>
        <end position="126"/>
    </location>
</feature>
<evidence type="ECO:0000256" key="10">
    <source>
        <dbReference type="ARBA" id="ARBA00023136"/>
    </source>
</evidence>
<keyword evidence="10 13" id="KW-0472">Membrane</keyword>
<dbReference type="AlphaFoldDB" id="A0A377R2S6"/>
<comment type="cofactor">
    <cofactor evidence="12">
        <name>heme</name>
        <dbReference type="ChEBI" id="CHEBI:30413"/>
    </cofactor>
    <text evidence="12">The heme is bound between the two transmembrane subunits.</text>
</comment>
<comment type="function">
    <text evidence="1">Membrane-anchoring subunit of succinate dehydrogenase (SDH).</text>
</comment>
<dbReference type="PANTHER" id="PTHR10978">
    <property type="entry name" value="SUCCINATE DEHYDROGENASE CYTOCHROME B560 SUBUNIT"/>
    <property type="match status" value="1"/>
</dbReference>
<evidence type="ECO:0000256" key="3">
    <source>
        <dbReference type="ARBA" id="ARBA00007244"/>
    </source>
</evidence>
<keyword evidence="9 12" id="KW-0408">Iron</keyword>
<feature type="binding site" description="axial binding residue" evidence="12">
    <location>
        <position position="83"/>
    </location>
    <ligand>
        <name>heme</name>
        <dbReference type="ChEBI" id="CHEBI:30413"/>
        <note>ligand shared with second transmembrane subunit</note>
    </ligand>
    <ligandPart>
        <name>Fe</name>
        <dbReference type="ChEBI" id="CHEBI:18248"/>
    </ligandPart>
</feature>
<evidence type="ECO:0000256" key="11">
    <source>
        <dbReference type="ARBA" id="ARBA00025912"/>
    </source>
</evidence>
<dbReference type="RefSeq" id="WP_115309128.1">
    <property type="nucleotide sequence ID" value="NZ_CP091516.1"/>
</dbReference>
<evidence type="ECO:0000256" key="4">
    <source>
        <dbReference type="ARBA" id="ARBA00020076"/>
    </source>
</evidence>
<comment type="subcellular location">
    <subcellularLocation>
        <location evidence="2">Membrane</location>
    </subcellularLocation>
</comment>
<dbReference type="InterPro" id="IPR014314">
    <property type="entry name" value="Succ_DH_cytb556"/>
</dbReference>
<dbReference type="GO" id="GO:0046872">
    <property type="term" value="F:metal ion binding"/>
    <property type="evidence" value="ECO:0007669"/>
    <property type="project" value="UniProtKB-KW"/>
</dbReference>
<evidence type="ECO:0000256" key="6">
    <source>
        <dbReference type="ARBA" id="ARBA00022692"/>
    </source>
</evidence>